<evidence type="ECO:0008006" key="4">
    <source>
        <dbReference type="Google" id="ProtNLM"/>
    </source>
</evidence>
<evidence type="ECO:0000256" key="1">
    <source>
        <dbReference type="SAM" id="MobiDB-lite"/>
    </source>
</evidence>
<dbReference type="Pfam" id="PF17095">
    <property type="entry name" value="CAMSAP_CC1"/>
    <property type="match status" value="1"/>
</dbReference>
<feature type="region of interest" description="Disordered" evidence="1">
    <location>
        <begin position="249"/>
        <end position="333"/>
    </location>
</feature>
<gene>
    <name evidence="2" type="ORF">M9458_000289</name>
</gene>
<feature type="compositionally biased region" description="Polar residues" evidence="1">
    <location>
        <begin position="352"/>
        <end position="387"/>
    </location>
</feature>
<dbReference type="AlphaFoldDB" id="A0ABD0RUY4"/>
<reference evidence="2 3" key="1">
    <citation type="submission" date="2024-05" db="EMBL/GenBank/DDBJ databases">
        <title>Genome sequencing and assembly of Indian major carp, Cirrhinus mrigala (Hamilton, 1822).</title>
        <authorList>
            <person name="Mohindra V."/>
            <person name="Chowdhury L.M."/>
            <person name="Lal K."/>
            <person name="Jena J.K."/>
        </authorList>
    </citation>
    <scope>NUCLEOTIDE SEQUENCE [LARGE SCALE GENOMIC DNA]</scope>
    <source>
        <strain evidence="2">CM1030</strain>
        <tissue evidence="2">Blood</tissue>
    </source>
</reference>
<proteinExistence type="predicted"/>
<feature type="compositionally biased region" description="Low complexity" evidence="1">
    <location>
        <begin position="535"/>
        <end position="549"/>
    </location>
</feature>
<dbReference type="InterPro" id="IPR032940">
    <property type="entry name" value="CAMSAP"/>
</dbReference>
<feature type="region of interest" description="Disordered" evidence="1">
    <location>
        <begin position="352"/>
        <end position="564"/>
    </location>
</feature>
<dbReference type="PANTHER" id="PTHR21595:SF2">
    <property type="entry name" value="CALMODULIN-REGULATED SPECTRIN-ASSOCIATED PROTEIN 3"/>
    <property type="match status" value="1"/>
</dbReference>
<feature type="compositionally biased region" description="Basic and acidic residues" evidence="1">
    <location>
        <begin position="643"/>
        <end position="656"/>
    </location>
</feature>
<feature type="compositionally biased region" description="Basic and acidic residues" evidence="1">
    <location>
        <begin position="323"/>
        <end position="333"/>
    </location>
</feature>
<protein>
    <recommendedName>
        <fullName evidence="4">Calmodulin regulated spectrin-associated protein family, member 3</fullName>
    </recommendedName>
</protein>
<feature type="non-terminal residue" evidence="2">
    <location>
        <position position="1"/>
    </location>
</feature>
<feature type="non-terminal residue" evidence="2">
    <location>
        <position position="758"/>
    </location>
</feature>
<evidence type="ECO:0000313" key="3">
    <source>
        <dbReference type="Proteomes" id="UP001529510"/>
    </source>
</evidence>
<feature type="compositionally biased region" description="Basic and acidic residues" evidence="1">
    <location>
        <begin position="276"/>
        <end position="304"/>
    </location>
</feature>
<evidence type="ECO:0000313" key="2">
    <source>
        <dbReference type="EMBL" id="KAL0202271.1"/>
    </source>
</evidence>
<feature type="compositionally biased region" description="Low complexity" evidence="1">
    <location>
        <begin position="411"/>
        <end position="448"/>
    </location>
</feature>
<dbReference type="EMBL" id="JAMKFB020000001">
    <property type="protein sequence ID" value="KAL0202271.1"/>
    <property type="molecule type" value="Genomic_DNA"/>
</dbReference>
<dbReference type="PANTHER" id="PTHR21595">
    <property type="entry name" value="PATRONIN"/>
    <property type="match status" value="1"/>
</dbReference>
<dbReference type="Proteomes" id="UP001529510">
    <property type="component" value="Unassembled WGS sequence"/>
</dbReference>
<feature type="compositionally biased region" description="Basic residues" evidence="1">
    <location>
        <begin position="725"/>
        <end position="742"/>
    </location>
</feature>
<feature type="compositionally biased region" description="Polar residues" evidence="1">
    <location>
        <begin position="486"/>
        <end position="497"/>
    </location>
</feature>
<feature type="compositionally biased region" description="Polar residues" evidence="1">
    <location>
        <begin position="182"/>
        <end position="191"/>
    </location>
</feature>
<feature type="compositionally biased region" description="Pro residues" evidence="1">
    <location>
        <begin position="684"/>
        <end position="697"/>
    </location>
</feature>
<feature type="region of interest" description="Disordered" evidence="1">
    <location>
        <begin position="77"/>
        <end position="197"/>
    </location>
</feature>
<feature type="compositionally biased region" description="Low complexity" evidence="1">
    <location>
        <begin position="670"/>
        <end position="683"/>
    </location>
</feature>
<keyword evidence="3" id="KW-1185">Reference proteome</keyword>
<comment type="caution">
    <text evidence="2">The sequence shown here is derived from an EMBL/GenBank/DDBJ whole genome shotgun (WGS) entry which is preliminary data.</text>
</comment>
<dbReference type="InterPro" id="IPR031372">
    <property type="entry name" value="CAMSAP_CC1"/>
</dbReference>
<organism evidence="2 3">
    <name type="scientific">Cirrhinus mrigala</name>
    <name type="common">Mrigala</name>
    <dbReference type="NCBI Taxonomy" id="683832"/>
    <lineage>
        <taxon>Eukaryota</taxon>
        <taxon>Metazoa</taxon>
        <taxon>Chordata</taxon>
        <taxon>Craniata</taxon>
        <taxon>Vertebrata</taxon>
        <taxon>Euteleostomi</taxon>
        <taxon>Actinopterygii</taxon>
        <taxon>Neopterygii</taxon>
        <taxon>Teleostei</taxon>
        <taxon>Ostariophysi</taxon>
        <taxon>Cypriniformes</taxon>
        <taxon>Cyprinidae</taxon>
        <taxon>Labeoninae</taxon>
        <taxon>Labeonini</taxon>
        <taxon>Cirrhinus</taxon>
    </lineage>
</organism>
<name>A0ABD0RUY4_CIRMR</name>
<accession>A0ABD0RUY4</accession>
<sequence>RPLSAVAFSIPFPLDSDVDVVMGNPLFRSVSTDSLTMVTNPGPYTPPEDLSKLIGQAPLGELPTIEEALQIIHTARPVHNEPRLRPEGAPSGFYLHSPEGGDTRLSSSAPCRSGMMYRPIGGGPDRSGNRKRQSVSSQENQEGLECDTPEDSPKTSSSPANGPKTGRMTNFAERRKMMPESPINSRSQESLLSPAGMSPVGAVEVQELGARLEEKRRAIEAQKRRIEAIFTKHRQRLGKTAFLQLQKKQGEELEDDAQSLTLDERLTRMEQQLQQEEDREKEEEKRKKEEEKKENDGEQKKMENAGDVLAPPKLEKQVTFSVEAKKEEGKEPPLVEYNEAVAKLTSTLQSLQKDMQRLTEQQQRLMGKKTLSSPKNTPSNKTPTSSKAWVIPAVSKSPATPPHLSRDSTHIISPSGSPSRSGQLSDTPKSPKSSAAPAPRRSRGAAPKSPKRQRPSRPTDLGFQPLTRVLTPPQNVDTLPHLRRVSPSQCQVQTCSSLRLGGPCTPQDSPPQPAAPQESTSESGSSDHHTPIFNLELEAGPPSALPAELLGGGSSSGAPSECSFESDMLLSSALVKDETEGAGTVGDDTDLEQGAEIFSSDSMSDQTENESKIGLDVFFKEEGLSEEEMAQKRALLLERQQRRAQEIKKRARHGQDPENSQQASLDDLRPSQTPLLSQSLPTSYTPPPPSKATPPGTPLRRGAFTRAEYERRQQLKIMADLGKVLKQKPTKHSSKKQAHKPHNNHELSHTRSPGKNRT</sequence>
<feature type="region of interest" description="Disordered" evidence="1">
    <location>
        <begin position="643"/>
        <end position="758"/>
    </location>
</feature>